<dbReference type="CDD" id="cd03207">
    <property type="entry name" value="GST_C_8"/>
    <property type="match status" value="1"/>
</dbReference>
<evidence type="ECO:0000259" key="4">
    <source>
        <dbReference type="PROSITE" id="PS50404"/>
    </source>
</evidence>
<dbReference type="PROSITE" id="PS50405">
    <property type="entry name" value="GST_CTER"/>
    <property type="match status" value="1"/>
</dbReference>
<dbReference type="Proteomes" id="UP000197003">
    <property type="component" value="Chromosome"/>
</dbReference>
<evidence type="ECO:0000256" key="2">
    <source>
        <dbReference type="ARBA" id="ARBA00022679"/>
    </source>
</evidence>
<dbReference type="SFLD" id="SFLDS00019">
    <property type="entry name" value="Glutathione_Transferase_(cytos"/>
    <property type="match status" value="1"/>
</dbReference>
<dbReference type="FunFam" id="3.40.30.10:FF:000039">
    <property type="entry name" value="Glutathione S-transferase domain"/>
    <property type="match status" value="1"/>
</dbReference>
<dbReference type="PROSITE" id="PS50404">
    <property type="entry name" value="GST_NTER"/>
    <property type="match status" value="1"/>
</dbReference>
<dbReference type="PANTHER" id="PTHR44051:SF8">
    <property type="entry name" value="GLUTATHIONE S-TRANSFERASE GSTA"/>
    <property type="match status" value="1"/>
</dbReference>
<name>A0A1Z3N4E0_BDEBC</name>
<comment type="similarity">
    <text evidence="1 3">Belongs to the GST superfamily.</text>
</comment>
<sequence length="208" mass="23485">MVKIYGSPMSSAGRCYWMLEELGLPYEQVPLNMREKQHKSPDYLKINPNGKIPAIIDGEYVLWESMAITNYLAKKHNSPLAPQNLEEEGHIMQWSFWALVDLQTPAVNWLIQALFVPDEFKNPKVIEDAKKVLPTYLNTLEAGLKGKTYLVGNRFTVADLNVASVAGLLYALKFDMSAYPEINKWMGLCTSRPAAQKLDKLRASAQAH</sequence>
<dbReference type="InterPro" id="IPR040079">
    <property type="entry name" value="Glutathione_S-Trfase"/>
</dbReference>
<dbReference type="InterPro" id="IPR010987">
    <property type="entry name" value="Glutathione-S-Trfase_C-like"/>
</dbReference>
<organism evidence="6 7">
    <name type="scientific">Bdellovibrio bacteriovorus</name>
    <dbReference type="NCBI Taxonomy" id="959"/>
    <lineage>
        <taxon>Bacteria</taxon>
        <taxon>Pseudomonadati</taxon>
        <taxon>Bdellovibrionota</taxon>
        <taxon>Bdellovibrionia</taxon>
        <taxon>Bdellovibrionales</taxon>
        <taxon>Pseudobdellovibrionaceae</taxon>
        <taxon>Bdellovibrio</taxon>
    </lineage>
</organism>
<dbReference type="Gene3D" id="1.20.1050.10">
    <property type="match status" value="1"/>
</dbReference>
<dbReference type="SUPFAM" id="SSF47616">
    <property type="entry name" value="GST C-terminal domain-like"/>
    <property type="match status" value="1"/>
</dbReference>
<evidence type="ECO:0000256" key="1">
    <source>
        <dbReference type="ARBA" id="ARBA00007409"/>
    </source>
</evidence>
<dbReference type="SFLD" id="SFLDG01150">
    <property type="entry name" value="Main.1:_Beta-like"/>
    <property type="match status" value="1"/>
</dbReference>
<evidence type="ECO:0000313" key="6">
    <source>
        <dbReference type="EMBL" id="ASD62342.1"/>
    </source>
</evidence>
<reference evidence="6 7" key="1">
    <citation type="submission" date="2017-04" db="EMBL/GenBank/DDBJ databases">
        <title>Whole genome sequence of Bdellovibrio bacteriovorus strain SSB218315.</title>
        <authorList>
            <person name="Oyedara O."/>
            <person name="Rodriguez-Perez M.A."/>
        </authorList>
    </citation>
    <scope>NUCLEOTIDE SEQUENCE [LARGE SCALE GENOMIC DNA]</scope>
    <source>
        <strain evidence="6 7">SSB218315</strain>
    </source>
</reference>
<dbReference type="Pfam" id="PF00043">
    <property type="entry name" value="GST_C"/>
    <property type="match status" value="1"/>
</dbReference>
<dbReference type="Pfam" id="PF02798">
    <property type="entry name" value="GST_N"/>
    <property type="match status" value="1"/>
</dbReference>
<evidence type="ECO:0008006" key="8">
    <source>
        <dbReference type="Google" id="ProtNLM"/>
    </source>
</evidence>
<dbReference type="InterPro" id="IPR036249">
    <property type="entry name" value="Thioredoxin-like_sf"/>
</dbReference>
<feature type="domain" description="GST C-terminal" evidence="5">
    <location>
        <begin position="84"/>
        <end position="208"/>
    </location>
</feature>
<dbReference type="GO" id="GO:0016740">
    <property type="term" value="F:transferase activity"/>
    <property type="evidence" value="ECO:0007669"/>
    <property type="project" value="UniProtKB-KW"/>
</dbReference>
<dbReference type="OrthoDB" id="5291630at2"/>
<accession>A0A1Z3N4E0</accession>
<dbReference type="RefSeq" id="WP_088563991.1">
    <property type="nucleotide sequence ID" value="NZ_CP020946.1"/>
</dbReference>
<dbReference type="SFLD" id="SFLDG00358">
    <property type="entry name" value="Main_(cytGST)"/>
    <property type="match status" value="1"/>
</dbReference>
<dbReference type="PANTHER" id="PTHR44051">
    <property type="entry name" value="GLUTATHIONE S-TRANSFERASE-RELATED"/>
    <property type="match status" value="1"/>
</dbReference>
<dbReference type="CDD" id="cd03046">
    <property type="entry name" value="GST_N_GTT1_like"/>
    <property type="match status" value="1"/>
</dbReference>
<dbReference type="AlphaFoldDB" id="A0A1Z3N4E0"/>
<dbReference type="EMBL" id="CP020946">
    <property type="protein sequence ID" value="ASD62342.1"/>
    <property type="molecule type" value="Genomic_DNA"/>
</dbReference>
<evidence type="ECO:0000313" key="7">
    <source>
        <dbReference type="Proteomes" id="UP000197003"/>
    </source>
</evidence>
<protein>
    <recommendedName>
        <fullName evidence="8">Glutathione S-transferase</fullName>
    </recommendedName>
</protein>
<evidence type="ECO:0000256" key="3">
    <source>
        <dbReference type="RuleBase" id="RU003494"/>
    </source>
</evidence>
<evidence type="ECO:0000259" key="5">
    <source>
        <dbReference type="PROSITE" id="PS50405"/>
    </source>
</evidence>
<gene>
    <name evidence="6" type="ORF">B9G79_01570</name>
</gene>
<dbReference type="InterPro" id="IPR036282">
    <property type="entry name" value="Glutathione-S-Trfase_C_sf"/>
</dbReference>
<dbReference type="SUPFAM" id="SSF52833">
    <property type="entry name" value="Thioredoxin-like"/>
    <property type="match status" value="1"/>
</dbReference>
<dbReference type="InterPro" id="IPR004045">
    <property type="entry name" value="Glutathione_S-Trfase_N"/>
</dbReference>
<keyword evidence="2" id="KW-0808">Transferase</keyword>
<feature type="domain" description="GST N-terminal" evidence="4">
    <location>
        <begin position="1"/>
        <end position="80"/>
    </location>
</feature>
<dbReference type="Gene3D" id="3.40.30.10">
    <property type="entry name" value="Glutaredoxin"/>
    <property type="match status" value="1"/>
</dbReference>
<proteinExistence type="inferred from homology"/>
<dbReference type="InterPro" id="IPR004046">
    <property type="entry name" value="GST_C"/>
</dbReference>